<name>A0A1Y3AUW1_EURMA</name>
<evidence type="ECO:0000313" key="1">
    <source>
        <dbReference type="EMBL" id="OTF71797.1"/>
    </source>
</evidence>
<keyword evidence="2" id="KW-1185">Reference proteome</keyword>
<dbReference type="Proteomes" id="UP000194236">
    <property type="component" value="Unassembled WGS sequence"/>
</dbReference>
<accession>A0A1Y3AUW1</accession>
<proteinExistence type="predicted"/>
<reference evidence="1 2" key="1">
    <citation type="submission" date="2017-03" db="EMBL/GenBank/DDBJ databases">
        <title>Genome Survey of Euroglyphus maynei.</title>
        <authorList>
            <person name="Arlian L.G."/>
            <person name="Morgan M.S."/>
            <person name="Rider S.D."/>
        </authorList>
    </citation>
    <scope>NUCLEOTIDE SEQUENCE [LARGE SCALE GENOMIC DNA]</scope>
    <source>
        <strain evidence="1">Arlian Lab</strain>
        <tissue evidence="1">Whole body</tissue>
    </source>
</reference>
<protein>
    <submittedName>
        <fullName evidence="1">Uncharacterized protein</fullName>
    </submittedName>
</protein>
<dbReference type="EMBL" id="MUJZ01059257">
    <property type="protein sequence ID" value="OTF71797.1"/>
    <property type="molecule type" value="Genomic_DNA"/>
</dbReference>
<sequence length="138" mass="15999">MSIKFAVTIVVTCYLHLAINEFPSIQASNILIYPNPWHLDYYDPYWARESVNTESELNDNELDGVGGRNKRGYETFSTDGGGKSVSNIRKPLLFKRATTNVRKPLLFKRFIQTDSIRQRPSDDEEFLQHLFSPLNNHY</sequence>
<dbReference type="OrthoDB" id="10455203at2759"/>
<dbReference type="AlphaFoldDB" id="A0A1Y3AUW1"/>
<organism evidence="1 2">
    <name type="scientific">Euroglyphus maynei</name>
    <name type="common">Mayne's house dust mite</name>
    <dbReference type="NCBI Taxonomy" id="6958"/>
    <lineage>
        <taxon>Eukaryota</taxon>
        <taxon>Metazoa</taxon>
        <taxon>Ecdysozoa</taxon>
        <taxon>Arthropoda</taxon>
        <taxon>Chelicerata</taxon>
        <taxon>Arachnida</taxon>
        <taxon>Acari</taxon>
        <taxon>Acariformes</taxon>
        <taxon>Sarcoptiformes</taxon>
        <taxon>Astigmata</taxon>
        <taxon>Psoroptidia</taxon>
        <taxon>Analgoidea</taxon>
        <taxon>Pyroglyphidae</taxon>
        <taxon>Pyroglyphinae</taxon>
        <taxon>Euroglyphus</taxon>
    </lineage>
</organism>
<comment type="caution">
    <text evidence="1">The sequence shown here is derived from an EMBL/GenBank/DDBJ whole genome shotgun (WGS) entry which is preliminary data.</text>
</comment>
<evidence type="ECO:0000313" key="2">
    <source>
        <dbReference type="Proteomes" id="UP000194236"/>
    </source>
</evidence>
<gene>
    <name evidence="1" type="ORF">BLA29_001431</name>
</gene>